<dbReference type="Proteomes" id="UP000603904">
    <property type="component" value="Unassembled WGS sequence"/>
</dbReference>
<proteinExistence type="predicted"/>
<dbReference type="EMBL" id="BOOC01000013">
    <property type="protein sequence ID" value="GIH40328.1"/>
    <property type="molecule type" value="Genomic_DNA"/>
</dbReference>
<dbReference type="PANTHER" id="PTHR32182:SF22">
    <property type="entry name" value="ATP-DEPENDENT ENDONUCLEASE, OLD FAMILY-RELATED"/>
    <property type="match status" value="1"/>
</dbReference>
<name>A0ABQ4FZS0_9ACTN</name>
<gene>
    <name evidence="4" type="ORF">Mco01_33280</name>
</gene>
<dbReference type="Gene3D" id="3.40.50.300">
    <property type="entry name" value="P-loop containing nucleotide triphosphate hydrolases"/>
    <property type="match status" value="1"/>
</dbReference>
<protein>
    <recommendedName>
        <fullName evidence="3">Endonuclease GajA/Old nuclease/RecF-like AAA domain-containing protein</fullName>
    </recommendedName>
</protein>
<comment type="caution">
    <text evidence="4">The sequence shown here is derived from an EMBL/GenBank/DDBJ whole genome shotgun (WGS) entry which is preliminary data.</text>
</comment>
<feature type="region of interest" description="Disordered" evidence="2">
    <location>
        <begin position="94"/>
        <end position="116"/>
    </location>
</feature>
<dbReference type="InterPro" id="IPR041685">
    <property type="entry name" value="AAA_GajA/Old/RecF-like"/>
</dbReference>
<dbReference type="SUPFAM" id="SSF52540">
    <property type="entry name" value="P-loop containing nucleoside triphosphate hydrolases"/>
    <property type="match status" value="1"/>
</dbReference>
<feature type="compositionally biased region" description="Basic and acidic residues" evidence="2">
    <location>
        <begin position="97"/>
        <end position="107"/>
    </location>
</feature>
<dbReference type="InterPro" id="IPR027417">
    <property type="entry name" value="P-loop_NTPase"/>
</dbReference>
<feature type="domain" description="Endonuclease GajA/Old nuclease/RecF-like AAA" evidence="3">
    <location>
        <begin position="1"/>
        <end position="44"/>
    </location>
</feature>
<keyword evidence="1" id="KW-0227">DNA damage</keyword>
<evidence type="ECO:0000313" key="5">
    <source>
        <dbReference type="Proteomes" id="UP000603904"/>
    </source>
</evidence>
<accession>A0ABQ4FZS0</accession>
<dbReference type="RefSeq" id="WP_204057751.1">
    <property type="nucleotide sequence ID" value="NZ_BAAAGP010000008.1"/>
</dbReference>
<organism evidence="4 5">
    <name type="scientific">Microbispora corallina</name>
    <dbReference type="NCBI Taxonomy" id="83302"/>
    <lineage>
        <taxon>Bacteria</taxon>
        <taxon>Bacillati</taxon>
        <taxon>Actinomycetota</taxon>
        <taxon>Actinomycetes</taxon>
        <taxon>Streptosporangiales</taxon>
        <taxon>Streptosporangiaceae</taxon>
        <taxon>Microbispora</taxon>
    </lineage>
</organism>
<keyword evidence="1" id="KW-0742">SOS response</keyword>
<evidence type="ECO:0000256" key="2">
    <source>
        <dbReference type="SAM" id="MobiDB-lite"/>
    </source>
</evidence>
<evidence type="ECO:0000256" key="1">
    <source>
        <dbReference type="ARBA" id="ARBA00023236"/>
    </source>
</evidence>
<dbReference type="Pfam" id="PF13175">
    <property type="entry name" value="AAA_15"/>
    <property type="match status" value="1"/>
</dbReference>
<dbReference type="PANTHER" id="PTHR32182">
    <property type="entry name" value="DNA REPLICATION AND REPAIR PROTEIN RECF"/>
    <property type="match status" value="1"/>
</dbReference>
<reference evidence="4 5" key="1">
    <citation type="submission" date="2021-01" db="EMBL/GenBank/DDBJ databases">
        <title>Whole genome shotgun sequence of Microbispora corallina NBRC 16416.</title>
        <authorList>
            <person name="Komaki H."/>
            <person name="Tamura T."/>
        </authorList>
    </citation>
    <scope>NUCLEOTIDE SEQUENCE [LARGE SCALE GENOMIC DNA]</scope>
    <source>
        <strain evidence="4 5">NBRC 16416</strain>
    </source>
</reference>
<keyword evidence="5" id="KW-1185">Reference proteome</keyword>
<sequence>MITRIEIDGFKSFENFALDLPPFLVLIGTNASGTSNLLDALTFVATVGTGGWTPRWRRCAATPAGCSAGAATARGSTGCVSLWNSLSRTPGLLRVGGGDRRPRRTAEGARLPAMVE</sequence>
<evidence type="ECO:0000259" key="3">
    <source>
        <dbReference type="Pfam" id="PF13175"/>
    </source>
</evidence>
<evidence type="ECO:0000313" key="4">
    <source>
        <dbReference type="EMBL" id="GIH40328.1"/>
    </source>
</evidence>